<accession>A0A511B3E8</accession>
<evidence type="ECO:0008006" key="3">
    <source>
        <dbReference type="Google" id="ProtNLM"/>
    </source>
</evidence>
<proteinExistence type="predicted"/>
<sequence length="180" mass="20613">MPIVRCVMMQRDEGDMLARWLTHYSGLFGFENLSIMDNGSSDPWTLSLLKDAEARGTHIYWHLNTHHDFLRKGGHIGNIVHHWDAEYNYDFALPVDCDELLGVFTENGLSLDKQKIHTAFEELLGRHSAFRIETSLFNVPERPDWYAPIRHFHKGFLASHSLTATTSQFQGGTPGTSQRD</sequence>
<evidence type="ECO:0000313" key="1">
    <source>
        <dbReference type="EMBL" id="GEK92327.1"/>
    </source>
</evidence>
<evidence type="ECO:0000313" key="2">
    <source>
        <dbReference type="Proteomes" id="UP000321230"/>
    </source>
</evidence>
<name>A0A511B3E8_9PROT</name>
<reference evidence="1 2" key="1">
    <citation type="submission" date="2019-07" db="EMBL/GenBank/DDBJ databases">
        <title>Whole genome shotgun sequence of Gluconobacter wancherniae NBRC 103581.</title>
        <authorList>
            <person name="Hosoyama A."/>
            <person name="Uohara A."/>
            <person name="Ohji S."/>
            <person name="Ichikawa N."/>
        </authorList>
    </citation>
    <scope>NUCLEOTIDE SEQUENCE [LARGE SCALE GENOMIC DNA]</scope>
    <source>
        <strain evidence="1 2">NBRC 103581</strain>
    </source>
</reference>
<dbReference type="AlphaFoldDB" id="A0A511B3E8"/>
<organism evidence="1 2">
    <name type="scientific">Gluconobacter wancherniae NBRC 103581</name>
    <dbReference type="NCBI Taxonomy" id="656744"/>
    <lineage>
        <taxon>Bacteria</taxon>
        <taxon>Pseudomonadati</taxon>
        <taxon>Pseudomonadota</taxon>
        <taxon>Alphaproteobacteria</taxon>
        <taxon>Acetobacterales</taxon>
        <taxon>Acetobacteraceae</taxon>
        <taxon>Gluconobacter</taxon>
    </lineage>
</organism>
<protein>
    <recommendedName>
        <fullName evidence="3">Glycosyltransferase 2-like domain-containing protein</fullName>
    </recommendedName>
</protein>
<dbReference type="Proteomes" id="UP000321230">
    <property type="component" value="Unassembled WGS sequence"/>
</dbReference>
<dbReference type="Pfam" id="PF13704">
    <property type="entry name" value="Glyco_tranf_2_4"/>
    <property type="match status" value="1"/>
</dbReference>
<dbReference type="RefSeq" id="WP_228118250.1">
    <property type="nucleotide sequence ID" value="NZ_BARC01000005.1"/>
</dbReference>
<dbReference type="EMBL" id="BJUZ01000001">
    <property type="protein sequence ID" value="GEK92327.1"/>
    <property type="molecule type" value="Genomic_DNA"/>
</dbReference>
<keyword evidence="2" id="KW-1185">Reference proteome</keyword>
<comment type="caution">
    <text evidence="1">The sequence shown here is derived from an EMBL/GenBank/DDBJ whole genome shotgun (WGS) entry which is preliminary data.</text>
</comment>
<gene>
    <name evidence="1" type="ORF">GWA01_00970</name>
</gene>